<evidence type="ECO:0000259" key="3">
    <source>
        <dbReference type="PROSITE" id="PS51186"/>
    </source>
</evidence>
<dbReference type="InterPro" id="IPR000182">
    <property type="entry name" value="GNAT_dom"/>
</dbReference>
<proteinExistence type="predicted"/>
<protein>
    <submittedName>
        <fullName evidence="4">GNAT family N-acetyltransferase</fullName>
        <ecNumber evidence="4">2.3.1.-</ecNumber>
    </submittedName>
</protein>
<comment type="caution">
    <text evidence="4">The sequence shown here is derived from an EMBL/GenBank/DDBJ whole genome shotgun (WGS) entry which is preliminary data.</text>
</comment>
<accession>A0ABW6SSH4</accession>
<evidence type="ECO:0000313" key="5">
    <source>
        <dbReference type="Proteomes" id="UP001602013"/>
    </source>
</evidence>
<dbReference type="RefSeq" id="WP_387413235.1">
    <property type="nucleotide sequence ID" value="NZ_JBIASD010000013.1"/>
</dbReference>
<dbReference type="Gene3D" id="3.40.630.30">
    <property type="match status" value="1"/>
</dbReference>
<dbReference type="EC" id="2.3.1.-" evidence="4"/>
<reference evidence="4 5" key="1">
    <citation type="submission" date="2024-10" db="EMBL/GenBank/DDBJ databases">
        <title>The Natural Products Discovery Center: Release of the First 8490 Sequenced Strains for Exploring Actinobacteria Biosynthetic Diversity.</title>
        <authorList>
            <person name="Kalkreuter E."/>
            <person name="Kautsar S.A."/>
            <person name="Yang D."/>
            <person name="Bader C.D."/>
            <person name="Teijaro C.N."/>
            <person name="Fluegel L."/>
            <person name="Davis C.M."/>
            <person name="Simpson J.R."/>
            <person name="Lauterbach L."/>
            <person name="Steele A.D."/>
            <person name="Gui C."/>
            <person name="Meng S."/>
            <person name="Li G."/>
            <person name="Viehrig K."/>
            <person name="Ye F."/>
            <person name="Su P."/>
            <person name="Kiefer A.F."/>
            <person name="Nichols A."/>
            <person name="Cepeda A.J."/>
            <person name="Yan W."/>
            <person name="Fan B."/>
            <person name="Jiang Y."/>
            <person name="Adhikari A."/>
            <person name="Zheng C.-J."/>
            <person name="Schuster L."/>
            <person name="Cowan T.M."/>
            <person name="Smanski M.J."/>
            <person name="Chevrette M.G."/>
            <person name="De Carvalho L.P.S."/>
            <person name="Shen B."/>
        </authorList>
    </citation>
    <scope>NUCLEOTIDE SEQUENCE [LARGE SCALE GENOMIC DNA]</scope>
    <source>
        <strain evidence="4 5">NPDC002173</strain>
    </source>
</reference>
<keyword evidence="1 4" id="KW-0808">Transferase</keyword>
<dbReference type="EMBL" id="JBIASD010000013">
    <property type="protein sequence ID" value="MFF3667940.1"/>
    <property type="molecule type" value="Genomic_DNA"/>
</dbReference>
<dbReference type="InterPro" id="IPR050832">
    <property type="entry name" value="Bact_Acetyltransf"/>
</dbReference>
<dbReference type="PANTHER" id="PTHR43877">
    <property type="entry name" value="AMINOALKYLPHOSPHONATE N-ACETYLTRANSFERASE-RELATED-RELATED"/>
    <property type="match status" value="1"/>
</dbReference>
<dbReference type="GO" id="GO:0016746">
    <property type="term" value="F:acyltransferase activity"/>
    <property type="evidence" value="ECO:0007669"/>
    <property type="project" value="UniProtKB-KW"/>
</dbReference>
<evidence type="ECO:0000313" key="4">
    <source>
        <dbReference type="EMBL" id="MFF3667940.1"/>
    </source>
</evidence>
<dbReference type="InterPro" id="IPR016181">
    <property type="entry name" value="Acyl_CoA_acyltransferase"/>
</dbReference>
<feature type="domain" description="N-acetyltransferase" evidence="3">
    <location>
        <begin position="161"/>
        <end position="316"/>
    </location>
</feature>
<sequence length="327" mass="35262">MNGYEIRRPSRADARAIHELVAEIDTMVIGRPDSTLDDVAEVLSELDLAAGSWLVYEGGRLVGWGWACPKGTGGDVDIDVRALVPEVADRLWARVLSRAVEIARGLGHGRARVDIGVYREDAELQAAAKAHGLAPATSFHRMRIDHAGGTSVADAEIPAGVMMESGEPGEERLRTAHRIQQEGFARHFGFVPRTFDEWVSAMEAAPANDWSQLLVARVDGEPAAMLLGTDHFLADENCGYVRTLSVLPAFRGRGLGRLLLRTAFAADARRGRAGTILHVDSNNVTPALGLYLSVGMRSVLVIDAWRADLPTGPDRSEAVGEISESLA</sequence>
<dbReference type="PROSITE" id="PS51186">
    <property type="entry name" value="GNAT"/>
    <property type="match status" value="1"/>
</dbReference>
<keyword evidence="5" id="KW-1185">Reference proteome</keyword>
<keyword evidence="2 4" id="KW-0012">Acyltransferase</keyword>
<evidence type="ECO:0000256" key="1">
    <source>
        <dbReference type="ARBA" id="ARBA00022679"/>
    </source>
</evidence>
<name>A0ABW6SSH4_9ACTN</name>
<dbReference type="Proteomes" id="UP001602013">
    <property type="component" value="Unassembled WGS sequence"/>
</dbReference>
<dbReference type="SUPFAM" id="SSF55729">
    <property type="entry name" value="Acyl-CoA N-acyltransferases (Nat)"/>
    <property type="match status" value="2"/>
</dbReference>
<organism evidence="4 5">
    <name type="scientific">Microtetraspora malaysiensis</name>
    <dbReference type="NCBI Taxonomy" id="161358"/>
    <lineage>
        <taxon>Bacteria</taxon>
        <taxon>Bacillati</taxon>
        <taxon>Actinomycetota</taxon>
        <taxon>Actinomycetes</taxon>
        <taxon>Streptosporangiales</taxon>
        <taxon>Streptosporangiaceae</taxon>
        <taxon>Microtetraspora</taxon>
    </lineage>
</organism>
<dbReference type="Pfam" id="PF00583">
    <property type="entry name" value="Acetyltransf_1"/>
    <property type="match status" value="1"/>
</dbReference>
<evidence type="ECO:0000256" key="2">
    <source>
        <dbReference type="ARBA" id="ARBA00023315"/>
    </source>
</evidence>
<gene>
    <name evidence="4" type="ORF">ACFYXI_20320</name>
</gene>